<feature type="active site" description="Nucleophile" evidence="7">
    <location>
        <position position="124"/>
    </location>
</feature>
<evidence type="ECO:0000256" key="7">
    <source>
        <dbReference type="PROSITE-ProRule" id="PRU01373"/>
    </source>
</evidence>
<dbReference type="GO" id="GO:0009252">
    <property type="term" value="P:peptidoglycan biosynthetic process"/>
    <property type="evidence" value="ECO:0007669"/>
    <property type="project" value="UniProtKB-UniPathway"/>
</dbReference>
<evidence type="ECO:0000259" key="8">
    <source>
        <dbReference type="PROSITE" id="PS52029"/>
    </source>
</evidence>
<evidence type="ECO:0000256" key="3">
    <source>
        <dbReference type="ARBA" id="ARBA00022679"/>
    </source>
</evidence>
<dbReference type="GO" id="GO:0016740">
    <property type="term" value="F:transferase activity"/>
    <property type="evidence" value="ECO:0007669"/>
    <property type="project" value="UniProtKB-KW"/>
</dbReference>
<evidence type="ECO:0000256" key="2">
    <source>
        <dbReference type="ARBA" id="ARBA00005992"/>
    </source>
</evidence>
<dbReference type="AlphaFoldDB" id="A0A8J7SJX0"/>
<keyword evidence="4 7" id="KW-0133">Cell shape</keyword>
<dbReference type="SUPFAM" id="SSF141523">
    <property type="entry name" value="L,D-transpeptidase catalytic domain-like"/>
    <property type="match status" value="1"/>
</dbReference>
<dbReference type="UniPathway" id="UPA00219"/>
<dbReference type="PANTHER" id="PTHR36699:SF1">
    <property type="entry name" value="L,D-TRANSPEPTIDASE YAFK-RELATED"/>
    <property type="match status" value="1"/>
</dbReference>
<keyword evidence="6 7" id="KW-0961">Cell wall biogenesis/degradation</keyword>
<dbReference type="InterPro" id="IPR038063">
    <property type="entry name" value="Transpep_catalytic_dom"/>
</dbReference>
<reference evidence="9" key="1">
    <citation type="submission" date="2021-01" db="EMBL/GenBank/DDBJ databases">
        <title>Modified the classification status of verrucomicrobia.</title>
        <authorList>
            <person name="Feng X."/>
        </authorList>
    </citation>
    <scope>NUCLEOTIDE SEQUENCE</scope>
    <source>
        <strain evidence="9">_KCTC 22039</strain>
    </source>
</reference>
<comment type="caution">
    <text evidence="9">The sequence shown here is derived from an EMBL/GenBank/DDBJ whole genome shotgun (WGS) entry which is preliminary data.</text>
</comment>
<dbReference type="PROSITE" id="PS52029">
    <property type="entry name" value="LD_TPASE"/>
    <property type="match status" value="1"/>
</dbReference>
<dbReference type="Proteomes" id="UP000624703">
    <property type="component" value="Unassembled WGS sequence"/>
</dbReference>
<accession>A0A8J7SJX0</accession>
<evidence type="ECO:0000313" key="10">
    <source>
        <dbReference type="Proteomes" id="UP000624703"/>
    </source>
</evidence>
<evidence type="ECO:0000256" key="1">
    <source>
        <dbReference type="ARBA" id="ARBA00004752"/>
    </source>
</evidence>
<dbReference type="CDD" id="cd16913">
    <property type="entry name" value="YkuD_like"/>
    <property type="match status" value="1"/>
</dbReference>
<dbReference type="GO" id="GO:0008360">
    <property type="term" value="P:regulation of cell shape"/>
    <property type="evidence" value="ECO:0007669"/>
    <property type="project" value="UniProtKB-UniRule"/>
</dbReference>
<evidence type="ECO:0000256" key="6">
    <source>
        <dbReference type="ARBA" id="ARBA00023316"/>
    </source>
</evidence>
<dbReference type="GO" id="GO:0004180">
    <property type="term" value="F:carboxypeptidase activity"/>
    <property type="evidence" value="ECO:0007669"/>
    <property type="project" value="UniProtKB-ARBA"/>
</dbReference>
<feature type="active site" description="Proton donor/acceptor" evidence="7">
    <location>
        <position position="116"/>
    </location>
</feature>
<organism evidence="9 10">
    <name type="scientific">Persicirhabdus sediminis</name>
    <dbReference type="NCBI Taxonomy" id="454144"/>
    <lineage>
        <taxon>Bacteria</taxon>
        <taxon>Pseudomonadati</taxon>
        <taxon>Verrucomicrobiota</taxon>
        <taxon>Verrucomicrobiia</taxon>
        <taxon>Verrucomicrobiales</taxon>
        <taxon>Verrucomicrobiaceae</taxon>
        <taxon>Persicirhabdus</taxon>
    </lineage>
</organism>
<dbReference type="InterPro" id="IPR005490">
    <property type="entry name" value="LD_TPept_cat_dom"/>
</dbReference>
<evidence type="ECO:0000313" key="9">
    <source>
        <dbReference type="EMBL" id="MBK1790420.1"/>
    </source>
</evidence>
<dbReference type="GO" id="GO:0071555">
    <property type="term" value="P:cell wall organization"/>
    <property type="evidence" value="ECO:0007669"/>
    <property type="project" value="UniProtKB-UniRule"/>
</dbReference>
<proteinExistence type="inferred from homology"/>
<dbReference type="Pfam" id="PF03734">
    <property type="entry name" value="YkuD"/>
    <property type="match status" value="1"/>
</dbReference>
<gene>
    <name evidence="9" type="ORF">JIN82_04525</name>
</gene>
<sequence length="212" mass="23807">MEKVSKYMPSQLEVKGLAIGDPVYIRIFKKERQLELWMKGADKSSYQLAKTYSVAAMSGEIGPKLKEGDFQAPEGFYATNKGLLHPLSRYHLAFNIGYPNAYDRAHERTGSFIMVHGGRVSAGCFAMTDPMIEEIYSLCAAALAGGQNEVPVHCFPFRMDAEQMESFASHSEIQFWQSLKPAYDQFESEKNPPQIDLVDRSYVVANSTKVED</sequence>
<protein>
    <submittedName>
        <fullName evidence="9">Murein L,D-transpeptidase</fullName>
    </submittedName>
</protein>
<evidence type="ECO:0000256" key="4">
    <source>
        <dbReference type="ARBA" id="ARBA00022960"/>
    </source>
</evidence>
<keyword evidence="5 7" id="KW-0573">Peptidoglycan synthesis</keyword>
<comment type="pathway">
    <text evidence="1 7">Cell wall biogenesis; peptidoglycan biosynthesis.</text>
</comment>
<evidence type="ECO:0000256" key="5">
    <source>
        <dbReference type="ARBA" id="ARBA00022984"/>
    </source>
</evidence>
<keyword evidence="3" id="KW-0808">Transferase</keyword>
<comment type="similarity">
    <text evidence="2">Belongs to the YkuD family.</text>
</comment>
<dbReference type="PANTHER" id="PTHR36699">
    <property type="entry name" value="LD-TRANSPEPTIDASE"/>
    <property type="match status" value="1"/>
</dbReference>
<feature type="domain" description="L,D-TPase catalytic" evidence="8">
    <location>
        <begin position="23"/>
        <end position="155"/>
    </location>
</feature>
<dbReference type="EMBL" id="JAENIM010000021">
    <property type="protein sequence ID" value="MBK1790420.1"/>
    <property type="molecule type" value="Genomic_DNA"/>
</dbReference>
<keyword evidence="10" id="KW-1185">Reference proteome</keyword>
<name>A0A8J7SJX0_9BACT</name>